<sequence length="155" mass="17434">MTSYKSCLSAHRRNVLSSRLAAGNKEDAWEMEKSGEKTSDIVQQTRDEYGRYFGICGSYHNLKACTCKNCPSYSGGAGMFCSRGKHLEQGKKLGCLCETCELFRKFRFEGEYFCLNAEKLELSEEKPEFLLNNCGKSPESSGKTRFCVLGELISK</sequence>
<organism evidence="1 2">
    <name type="scientific">Methanosarcina vacuolata Z-761</name>
    <dbReference type="NCBI Taxonomy" id="1434123"/>
    <lineage>
        <taxon>Archaea</taxon>
        <taxon>Methanobacteriati</taxon>
        <taxon>Methanobacteriota</taxon>
        <taxon>Stenosarchaea group</taxon>
        <taxon>Methanomicrobia</taxon>
        <taxon>Methanosarcinales</taxon>
        <taxon>Methanosarcinaceae</taxon>
        <taxon>Methanosarcina</taxon>
    </lineage>
</organism>
<dbReference type="EMBL" id="CP009520">
    <property type="protein sequence ID" value="AKB43517.1"/>
    <property type="molecule type" value="Genomic_DNA"/>
</dbReference>
<dbReference type="AlphaFoldDB" id="A0A0E3Q537"/>
<gene>
    <name evidence="1" type="ORF">MSVAZ_1248</name>
</gene>
<name>A0A0E3Q537_9EURY</name>
<keyword evidence="2" id="KW-1185">Reference proteome</keyword>
<dbReference type="KEGG" id="mvc:MSVAZ_1248"/>
<dbReference type="Pfam" id="PF10967">
    <property type="entry name" value="DUF2769"/>
    <property type="match status" value="1"/>
</dbReference>
<accession>A0A0E3Q537</accession>
<evidence type="ECO:0000313" key="2">
    <source>
        <dbReference type="Proteomes" id="UP000033096"/>
    </source>
</evidence>
<evidence type="ECO:0008006" key="3">
    <source>
        <dbReference type="Google" id="ProtNLM"/>
    </source>
</evidence>
<dbReference type="GeneID" id="24809665"/>
<proteinExistence type="predicted"/>
<dbReference type="HOGENOM" id="CLU_142039_0_0_2"/>
<reference evidence="1 2" key="1">
    <citation type="submission" date="2014-07" db="EMBL/GenBank/DDBJ databases">
        <title>Methanogenic archaea and the global carbon cycle.</title>
        <authorList>
            <person name="Henriksen J.R."/>
            <person name="Luke J."/>
            <person name="Reinhart S."/>
            <person name="Benedict M.N."/>
            <person name="Youngblut N.D."/>
            <person name="Metcalf M.E."/>
            <person name="Whitaker R.J."/>
            <person name="Metcalf W.W."/>
        </authorList>
    </citation>
    <scope>NUCLEOTIDE SEQUENCE [LARGE SCALE GENOMIC DNA]</scope>
    <source>
        <strain evidence="1 2">Z-761</strain>
    </source>
</reference>
<evidence type="ECO:0000313" key="1">
    <source>
        <dbReference type="EMBL" id="AKB43517.1"/>
    </source>
</evidence>
<protein>
    <recommendedName>
        <fullName evidence="3">DUF2769 domain-containing protein</fullName>
    </recommendedName>
</protein>
<dbReference type="InterPro" id="IPR020075">
    <property type="entry name" value="Uncharacterised_AF2234"/>
</dbReference>
<dbReference type="Proteomes" id="UP000033096">
    <property type="component" value="Chromosome"/>
</dbReference>
<dbReference type="PATRIC" id="fig|1434123.4.peg.1481"/>
<dbReference type="RefSeq" id="WP_232316238.1">
    <property type="nucleotide sequence ID" value="NZ_CP009520.1"/>
</dbReference>